<dbReference type="RefSeq" id="WP_068652465.1">
    <property type="nucleotide sequence ID" value="NZ_CP043611.1"/>
</dbReference>
<gene>
    <name evidence="1" type="ORF">PBAT_20625</name>
</gene>
<proteinExistence type="predicted"/>
<keyword evidence="2" id="KW-1185">Reference proteome</keyword>
<dbReference type="EMBL" id="LVJI01000044">
    <property type="protein sequence ID" value="OAB41793.1"/>
    <property type="molecule type" value="Genomic_DNA"/>
</dbReference>
<evidence type="ECO:0000313" key="1">
    <source>
        <dbReference type="EMBL" id="OAB41793.1"/>
    </source>
</evidence>
<evidence type="ECO:0000313" key="2">
    <source>
        <dbReference type="Proteomes" id="UP000077355"/>
    </source>
</evidence>
<comment type="caution">
    <text evidence="1">The sequence shown here is derived from an EMBL/GenBank/DDBJ whole genome shotgun (WGS) entry which is preliminary data.</text>
</comment>
<name>A0A162MBU0_9BACL</name>
<organism evidence="1 2">
    <name type="scientific">Paenibacillus antarcticus</name>
    <dbReference type="NCBI Taxonomy" id="253703"/>
    <lineage>
        <taxon>Bacteria</taxon>
        <taxon>Bacillati</taxon>
        <taxon>Bacillota</taxon>
        <taxon>Bacilli</taxon>
        <taxon>Bacillales</taxon>
        <taxon>Paenibacillaceae</taxon>
        <taxon>Paenibacillus</taxon>
    </lineage>
</organism>
<sequence length="114" mass="13486">MDFSQIYEMSRVIDYITGGRNKNLARFAYRVSVYKDDKDRSIGKKPEQRLSFGNLNQDEFSCDYVDITIYRDKVNLHPVFEGARNYTDGIDCNKVMSLEDKIMFAFNKWSSYYD</sequence>
<dbReference type="Proteomes" id="UP000077355">
    <property type="component" value="Unassembled WGS sequence"/>
</dbReference>
<accession>A0A162MBU0</accession>
<dbReference type="AlphaFoldDB" id="A0A162MBU0"/>
<protein>
    <submittedName>
        <fullName evidence="1">Uncharacterized protein</fullName>
    </submittedName>
</protein>
<reference evidence="1 2" key="1">
    <citation type="submission" date="2016-03" db="EMBL/GenBank/DDBJ databases">
        <title>Draft genome sequence of Paenibacillus antarcticus CECT 5836.</title>
        <authorList>
            <person name="Shin S.-K."/>
            <person name="Yi H."/>
        </authorList>
    </citation>
    <scope>NUCLEOTIDE SEQUENCE [LARGE SCALE GENOMIC DNA]</scope>
    <source>
        <strain evidence="1 2">CECT 5836</strain>
    </source>
</reference>